<protein>
    <submittedName>
        <fullName evidence="1">Uncharacterized protein</fullName>
    </submittedName>
</protein>
<keyword evidence="2" id="KW-1185">Reference proteome</keyword>
<dbReference type="GeneID" id="68295932"/>
<proteinExistence type="predicted"/>
<comment type="caution">
    <text evidence="1">The sequence shown here is derived from an EMBL/GenBank/DDBJ whole genome shotgun (WGS) entry which is preliminary data.</text>
</comment>
<dbReference type="AlphaFoldDB" id="A0A9P3CWT6"/>
<reference evidence="1 2" key="1">
    <citation type="submission" date="2021-01" db="EMBL/GenBank/DDBJ databases">
        <title>Cercospora kikuchii MAFF 305040 whole genome shotgun sequence.</title>
        <authorList>
            <person name="Kashiwa T."/>
            <person name="Suzuki T."/>
        </authorList>
    </citation>
    <scope>NUCLEOTIDE SEQUENCE [LARGE SCALE GENOMIC DNA]</scope>
    <source>
        <strain evidence="1 2">MAFF 305040</strain>
    </source>
</reference>
<gene>
    <name evidence="1" type="ORF">CKM354_001035700</name>
</gene>
<evidence type="ECO:0000313" key="1">
    <source>
        <dbReference type="EMBL" id="GIZ47260.1"/>
    </source>
</evidence>
<name>A0A9P3CWT6_9PEZI</name>
<sequence>MSTISTTQCPTAVVRVFKTPELLELILIAVAEPEIDVSMNSFDYNWPPHLRDMNPAEQPRFILSPTRLRSVNTTFRDTIESSPKLLRLQLKALLRAHVPWNPPKLSGDYFGRLHWLEYKTDFDFLRFSKAEGDTLNIRAYLTGDNEDGPRKLRKDVQGSWRKLPCVPYANASGVSKVVVDLKTNASFLKYKTVEGELSYHDVELETHEFGTDLTLGVLFALLDAAESWVAMNMNCD</sequence>
<organism evidence="1 2">
    <name type="scientific">Cercospora kikuchii</name>
    <dbReference type="NCBI Taxonomy" id="84275"/>
    <lineage>
        <taxon>Eukaryota</taxon>
        <taxon>Fungi</taxon>
        <taxon>Dikarya</taxon>
        <taxon>Ascomycota</taxon>
        <taxon>Pezizomycotina</taxon>
        <taxon>Dothideomycetes</taxon>
        <taxon>Dothideomycetidae</taxon>
        <taxon>Mycosphaerellales</taxon>
        <taxon>Mycosphaerellaceae</taxon>
        <taxon>Cercospora</taxon>
    </lineage>
</organism>
<accession>A0A9P3CWT6</accession>
<dbReference type="RefSeq" id="XP_044661747.1">
    <property type="nucleotide sequence ID" value="XM_044805812.1"/>
</dbReference>
<evidence type="ECO:0000313" key="2">
    <source>
        <dbReference type="Proteomes" id="UP000825890"/>
    </source>
</evidence>
<dbReference type="EMBL" id="BOLY01000007">
    <property type="protein sequence ID" value="GIZ47260.1"/>
    <property type="molecule type" value="Genomic_DNA"/>
</dbReference>
<dbReference type="Proteomes" id="UP000825890">
    <property type="component" value="Unassembled WGS sequence"/>
</dbReference>